<keyword evidence="1" id="KW-0175">Coiled coil</keyword>
<sequence length="575" mass="64540">MSAVARSDGVCPSSVRAPNSARHGGAPTMDAGSKVCDIHDALRRAKWKMSSLQQELWQKENCFKGEEELWIRAERHRTEPNESLVDMYKANPKVNDEVRERLCFAVQRRSSDSAATLRLPTLNDSCNIQIISATALEDLPKESRVCQSPGTKKEQAGEALPEPGCGAGDLGGMGDEEVCRGPGFLKPGGLMLKRRGEEAVTGHLLALEDSGNTSAASSVQEDHSKTKASSDFNSAKPLPVLDKERNIAFLLKELDSLRDLNKKLQDQLAAKERELENRLVDAELKETALEAKACEKAGALVEEIYAAQRDRDRALMARLRLANEERDEALLRARRLQQAATELENISPEEYDADLEDLLNRVNSADSAQDIERSGAVIIDRLQKAQERRRKITAEEMNAVIEERDAVLTRCKRLEQDLHQVREQSRPWANNSRHLTGENNEERARKEELDAVRKERDWAFDQNRKLEKEIHALRVYISQHQSLSQEAAVIEQFKGTSSSIPEAQHSETQASQAHLQNQQLLGQLQLLSSEYQSIQSQLQQSQDAEREAKDKVQKLERLVEVLRKKVGTGSVRTVI</sequence>
<dbReference type="Proteomes" id="UP000694397">
    <property type="component" value="Chromosome 15"/>
</dbReference>
<dbReference type="PANTHER" id="PTHR22089">
    <property type="entry name" value="MIRROR-IMAGE POLYDACTYLY GENE 1 PROTEIN"/>
    <property type="match status" value="1"/>
</dbReference>
<feature type="region of interest" description="Disordered" evidence="2">
    <location>
        <begin position="422"/>
        <end position="446"/>
    </location>
</feature>
<feature type="coiled-coil region" evidence="1">
    <location>
        <begin position="517"/>
        <end position="565"/>
    </location>
</feature>
<evidence type="ECO:0000313" key="3">
    <source>
        <dbReference type="Ensembl" id="ENSSFOP00015029775.1"/>
    </source>
</evidence>
<protein>
    <submittedName>
        <fullName evidence="3">Mirror-image polydactyly 1</fullName>
    </submittedName>
</protein>
<dbReference type="RefSeq" id="XP_018619598.1">
    <property type="nucleotide sequence ID" value="XM_018764082.2"/>
</dbReference>
<dbReference type="OrthoDB" id="6426880at2759"/>
<reference evidence="3 4" key="1">
    <citation type="submission" date="2019-04" db="EMBL/GenBank/DDBJ databases">
        <authorList>
            <consortium name="Wellcome Sanger Institute Data Sharing"/>
        </authorList>
    </citation>
    <scope>NUCLEOTIDE SEQUENCE [LARGE SCALE GENOMIC DNA]</scope>
</reference>
<dbReference type="GeneID" id="108941422"/>
<dbReference type="AlphaFoldDB" id="A0A8C9V6H6"/>
<feature type="compositionally biased region" description="Polar residues" evidence="2">
    <location>
        <begin position="427"/>
        <end position="438"/>
    </location>
</feature>
<evidence type="ECO:0000256" key="1">
    <source>
        <dbReference type="SAM" id="Coils"/>
    </source>
</evidence>
<keyword evidence="4" id="KW-1185">Reference proteome</keyword>
<dbReference type="GeneTree" id="ENSGT00390000017800"/>
<reference evidence="3" key="3">
    <citation type="submission" date="2025-09" db="UniProtKB">
        <authorList>
            <consortium name="Ensembl"/>
        </authorList>
    </citation>
    <scope>IDENTIFICATION</scope>
</reference>
<gene>
    <name evidence="3" type="primary">mipol1</name>
</gene>
<proteinExistence type="predicted"/>
<dbReference type="CTD" id="145282"/>
<dbReference type="KEGG" id="sfm:108941422"/>
<feature type="region of interest" description="Disordered" evidence="2">
    <location>
        <begin position="211"/>
        <end position="231"/>
    </location>
</feature>
<dbReference type="Ensembl" id="ENSSFOT00015030114.2">
    <property type="protein sequence ID" value="ENSSFOP00015029775.1"/>
    <property type="gene ID" value="ENSSFOG00015019142.2"/>
</dbReference>
<feature type="coiled-coil region" evidence="1">
    <location>
        <begin position="319"/>
        <end position="346"/>
    </location>
</feature>
<reference evidence="3" key="2">
    <citation type="submission" date="2025-08" db="UniProtKB">
        <authorList>
            <consortium name="Ensembl"/>
        </authorList>
    </citation>
    <scope>IDENTIFICATION</scope>
</reference>
<feature type="coiled-coil region" evidence="1">
    <location>
        <begin position="240"/>
        <end position="292"/>
    </location>
</feature>
<organism evidence="3 4">
    <name type="scientific">Scleropages formosus</name>
    <name type="common">Asian bonytongue</name>
    <name type="synonym">Osteoglossum formosum</name>
    <dbReference type="NCBI Taxonomy" id="113540"/>
    <lineage>
        <taxon>Eukaryota</taxon>
        <taxon>Metazoa</taxon>
        <taxon>Chordata</taxon>
        <taxon>Craniata</taxon>
        <taxon>Vertebrata</taxon>
        <taxon>Euteleostomi</taxon>
        <taxon>Actinopterygii</taxon>
        <taxon>Neopterygii</taxon>
        <taxon>Teleostei</taxon>
        <taxon>Osteoglossocephala</taxon>
        <taxon>Osteoglossomorpha</taxon>
        <taxon>Osteoglossiformes</taxon>
        <taxon>Osteoglossidae</taxon>
        <taxon>Scleropages</taxon>
    </lineage>
</organism>
<name>A0A8C9V6H6_SCLFO</name>
<accession>A0A8C9V6H6</accession>
<evidence type="ECO:0000256" key="2">
    <source>
        <dbReference type="SAM" id="MobiDB-lite"/>
    </source>
</evidence>
<feature type="region of interest" description="Disordered" evidence="2">
    <location>
        <begin position="1"/>
        <end position="30"/>
    </location>
</feature>
<dbReference type="InterPro" id="IPR026175">
    <property type="entry name" value="MIPOL1"/>
</dbReference>
<dbReference type="PANTHER" id="PTHR22089:SF2">
    <property type="entry name" value="MIRROR-IMAGE POLYDACTYLY GENE 1 PROTEIN"/>
    <property type="match status" value="1"/>
</dbReference>
<evidence type="ECO:0000313" key="4">
    <source>
        <dbReference type="Proteomes" id="UP000694397"/>
    </source>
</evidence>